<evidence type="ECO:0000313" key="3">
    <source>
        <dbReference type="EMBL" id="MET3611993.1"/>
    </source>
</evidence>
<evidence type="ECO:0000256" key="2">
    <source>
        <dbReference type="SAM" id="SignalP"/>
    </source>
</evidence>
<dbReference type="EMBL" id="JBEPMB010000001">
    <property type="protein sequence ID" value="MET3611993.1"/>
    <property type="molecule type" value="Genomic_DNA"/>
</dbReference>
<proteinExistence type="predicted"/>
<organism evidence="3 4">
    <name type="scientific">Rhizobium aquaticum</name>
    <dbReference type="NCBI Taxonomy" id="1549636"/>
    <lineage>
        <taxon>Bacteria</taxon>
        <taxon>Pseudomonadati</taxon>
        <taxon>Pseudomonadota</taxon>
        <taxon>Alphaproteobacteria</taxon>
        <taxon>Hyphomicrobiales</taxon>
        <taxon>Rhizobiaceae</taxon>
        <taxon>Rhizobium/Agrobacterium group</taxon>
        <taxon>Rhizobium</taxon>
    </lineage>
</organism>
<accession>A0ABV2IU64</accession>
<reference evidence="3 4" key="1">
    <citation type="submission" date="2024-06" db="EMBL/GenBank/DDBJ databases">
        <title>Genomic Encyclopedia of Type Strains, Phase IV (KMG-IV): sequencing the most valuable type-strain genomes for metagenomic binning, comparative biology and taxonomic classification.</title>
        <authorList>
            <person name="Goeker M."/>
        </authorList>
    </citation>
    <scope>NUCLEOTIDE SEQUENCE [LARGE SCALE GENOMIC DNA]</scope>
    <source>
        <strain evidence="3 4">DSM 29780</strain>
    </source>
</reference>
<gene>
    <name evidence="3" type="ORF">ABID16_000298</name>
</gene>
<protein>
    <recommendedName>
        <fullName evidence="5">Lipoprotein</fullName>
    </recommendedName>
</protein>
<feature type="compositionally biased region" description="Polar residues" evidence="1">
    <location>
        <begin position="65"/>
        <end position="82"/>
    </location>
</feature>
<comment type="caution">
    <text evidence="3">The sequence shown here is derived from an EMBL/GenBank/DDBJ whole genome shotgun (WGS) entry which is preliminary data.</text>
</comment>
<keyword evidence="2" id="KW-0732">Signal</keyword>
<feature type="chain" id="PRO_5047497764" description="Lipoprotein" evidence="2">
    <location>
        <begin position="20"/>
        <end position="257"/>
    </location>
</feature>
<evidence type="ECO:0000313" key="4">
    <source>
        <dbReference type="Proteomes" id="UP001549047"/>
    </source>
</evidence>
<dbReference type="RefSeq" id="WP_354554573.1">
    <property type="nucleotide sequence ID" value="NZ_JBEPMB010000001.1"/>
</dbReference>
<feature type="signal peptide" evidence="2">
    <location>
        <begin position="1"/>
        <end position="19"/>
    </location>
</feature>
<keyword evidence="4" id="KW-1185">Reference proteome</keyword>
<evidence type="ECO:0000256" key="1">
    <source>
        <dbReference type="SAM" id="MobiDB-lite"/>
    </source>
</evidence>
<dbReference type="Proteomes" id="UP001549047">
    <property type="component" value="Unassembled WGS sequence"/>
</dbReference>
<evidence type="ECO:0008006" key="5">
    <source>
        <dbReference type="Google" id="ProtNLM"/>
    </source>
</evidence>
<name>A0ABV2IU64_9HYPH</name>
<sequence>MRQLFMSALTAAAVFCLSACTTSGLMTPPEPVGDPGPKTATAKQGAPPALDSPDQTSLAAEESRNIGTQRTQFPQDATTAGSDPQAMPPQPTGPRSPMLGSPGGVSATQKSIYQASGQPQAPGVLGTLPADGSAAGGGSIRFLPIIGAPIAAVTPLSRELATNASARGISIKPSSDNSAEHMLKGYFSAFDDGGGTTITYVWDVLDASGARLTRLQGQEKLAGKSADPWANVPPNVMSKIASDTINMYLSWKSSRRG</sequence>
<feature type="region of interest" description="Disordered" evidence="1">
    <location>
        <begin position="27"/>
        <end position="107"/>
    </location>
</feature>